<gene>
    <name evidence="1" type="ORF">APLA_LOCUS149</name>
</gene>
<dbReference type="OrthoDB" id="36455at2759"/>
<accession>A0A8S0YLK1</accession>
<dbReference type="Proteomes" id="UP000494256">
    <property type="component" value="Unassembled WGS sequence"/>
</dbReference>
<sequence length="111" mass="12445">MAYNDIETSLITIITYKRIRHDCVVSWQHMAAALVTLRSVIAVMMVTDEHQRSTSAISGAGNATRLWPNICAVKPNTRTPAMCVRLPTILSINFSNCNPYRMSNPSVRNYC</sequence>
<name>A0A8S0YLK1_ARCPL</name>
<comment type="caution">
    <text evidence="1">The sequence shown here is derived from an EMBL/GenBank/DDBJ whole genome shotgun (WGS) entry which is preliminary data.</text>
</comment>
<evidence type="ECO:0000313" key="2">
    <source>
        <dbReference type="Proteomes" id="UP000494256"/>
    </source>
</evidence>
<protein>
    <submittedName>
        <fullName evidence="1">Uncharacterized protein</fullName>
    </submittedName>
</protein>
<proteinExistence type="predicted"/>
<organism evidence="1 2">
    <name type="scientific">Arctia plantaginis</name>
    <name type="common">Wood tiger moth</name>
    <name type="synonym">Phalaena plantaginis</name>
    <dbReference type="NCBI Taxonomy" id="874455"/>
    <lineage>
        <taxon>Eukaryota</taxon>
        <taxon>Metazoa</taxon>
        <taxon>Ecdysozoa</taxon>
        <taxon>Arthropoda</taxon>
        <taxon>Hexapoda</taxon>
        <taxon>Insecta</taxon>
        <taxon>Pterygota</taxon>
        <taxon>Neoptera</taxon>
        <taxon>Endopterygota</taxon>
        <taxon>Lepidoptera</taxon>
        <taxon>Glossata</taxon>
        <taxon>Ditrysia</taxon>
        <taxon>Noctuoidea</taxon>
        <taxon>Erebidae</taxon>
        <taxon>Arctiinae</taxon>
        <taxon>Arctia</taxon>
    </lineage>
</organism>
<dbReference type="EMBL" id="CADEBD010000034">
    <property type="protein sequence ID" value="CAB3220050.1"/>
    <property type="molecule type" value="Genomic_DNA"/>
</dbReference>
<evidence type="ECO:0000313" key="1">
    <source>
        <dbReference type="EMBL" id="CAB3220050.1"/>
    </source>
</evidence>
<reference evidence="1 2" key="1">
    <citation type="submission" date="2020-04" db="EMBL/GenBank/DDBJ databases">
        <authorList>
            <person name="Wallbank WR R."/>
            <person name="Pardo Diaz C."/>
            <person name="Kozak K."/>
            <person name="Martin S."/>
            <person name="Jiggins C."/>
            <person name="Moest M."/>
            <person name="Warren A I."/>
            <person name="Byers J.R.P. K."/>
            <person name="Montejo-Kovacevich G."/>
            <person name="Yen C E."/>
        </authorList>
    </citation>
    <scope>NUCLEOTIDE SEQUENCE [LARGE SCALE GENOMIC DNA]</scope>
</reference>
<dbReference type="AlphaFoldDB" id="A0A8S0YLK1"/>